<dbReference type="GeneID" id="18812192"/>
<dbReference type="KEGG" id="sla:SERLADRAFT_402722"/>
<sequence>MHASVQPRARGTCVVYGKRSISKCVLRVSAYRVANILPYNIISVALLGEGERVLLVLTEEVHECAREIVLGDRFHMFDIYLAALVVVWCIT</sequence>
<name>F8PCB0_SERL9</name>
<dbReference type="RefSeq" id="XP_007324031.1">
    <property type="nucleotide sequence ID" value="XM_007323969.1"/>
</dbReference>
<reference evidence="1" key="1">
    <citation type="submission" date="2011-04" db="EMBL/GenBank/DDBJ databases">
        <title>Evolution of plant cell wall degrading machinery underlies the functional diversity of forest fungi.</title>
        <authorList>
            <consortium name="US DOE Joint Genome Institute (JGI-PGF)"/>
            <person name="Eastwood D.C."/>
            <person name="Floudas D."/>
            <person name="Binder M."/>
            <person name="Majcherczyk A."/>
            <person name="Schneider P."/>
            <person name="Aerts A."/>
            <person name="Asiegbu F.O."/>
            <person name="Baker S.E."/>
            <person name="Barry K."/>
            <person name="Bendiksby M."/>
            <person name="Blumentritt M."/>
            <person name="Coutinho P.M."/>
            <person name="Cullen D."/>
            <person name="Cullen D."/>
            <person name="Gathman A."/>
            <person name="Goodell B."/>
            <person name="Henrissat B."/>
            <person name="Ihrmark K."/>
            <person name="Kauserud H."/>
            <person name="Kohler A."/>
            <person name="LaButti K."/>
            <person name="Lapidus A."/>
            <person name="Lavin J.L."/>
            <person name="Lee Y.-H."/>
            <person name="Lindquist E."/>
            <person name="Lilly W."/>
            <person name="Lucas S."/>
            <person name="Morin E."/>
            <person name="Murat C."/>
            <person name="Oguiza J.A."/>
            <person name="Park J."/>
            <person name="Pisabarro A.G."/>
            <person name="Riley R."/>
            <person name="Rosling A."/>
            <person name="Salamov A."/>
            <person name="Schmidt O."/>
            <person name="Schmutz J."/>
            <person name="Skrede I."/>
            <person name="Stenlid J."/>
            <person name="Wiebenga A."/>
            <person name="Xie X."/>
            <person name="Kues U."/>
            <person name="Hibbett D.S."/>
            <person name="Hoffmeister D."/>
            <person name="Hogberg N."/>
            <person name="Martin F."/>
            <person name="Grigoriev I.V."/>
            <person name="Watkinson S.C."/>
        </authorList>
    </citation>
    <scope>NUCLEOTIDE SEQUENCE</scope>
    <source>
        <strain evidence="1">S7.9</strain>
    </source>
</reference>
<gene>
    <name evidence="1" type="ORF">SERLADRAFT_402722</name>
</gene>
<dbReference type="EMBL" id="GL945444">
    <property type="protein sequence ID" value="EGO19310.1"/>
    <property type="molecule type" value="Genomic_DNA"/>
</dbReference>
<organism>
    <name type="scientific">Serpula lacrymans var. lacrymans (strain S7.9)</name>
    <name type="common">Dry rot fungus</name>
    <dbReference type="NCBI Taxonomy" id="578457"/>
    <lineage>
        <taxon>Eukaryota</taxon>
        <taxon>Fungi</taxon>
        <taxon>Dikarya</taxon>
        <taxon>Basidiomycota</taxon>
        <taxon>Agaricomycotina</taxon>
        <taxon>Agaricomycetes</taxon>
        <taxon>Agaricomycetidae</taxon>
        <taxon>Boletales</taxon>
        <taxon>Coniophorineae</taxon>
        <taxon>Serpulaceae</taxon>
        <taxon>Serpula</taxon>
    </lineage>
</organism>
<feature type="non-terminal residue" evidence="1">
    <location>
        <position position="91"/>
    </location>
</feature>
<evidence type="ECO:0000313" key="1">
    <source>
        <dbReference type="EMBL" id="EGO19310.1"/>
    </source>
</evidence>
<dbReference type="AlphaFoldDB" id="F8PCB0"/>
<protein>
    <submittedName>
        <fullName evidence="1">Uncharacterized protein</fullName>
    </submittedName>
</protein>
<proteinExistence type="predicted"/>
<dbReference type="HOGENOM" id="CLU_2446807_0_0_1"/>
<accession>F8PCB0</accession>
<dbReference type="Proteomes" id="UP000008064">
    <property type="component" value="Unassembled WGS sequence"/>
</dbReference>